<dbReference type="Pfam" id="PF01963">
    <property type="entry name" value="TraB_PrgY_gumN"/>
    <property type="match status" value="1"/>
</dbReference>
<gene>
    <name evidence="1" type="ordered locus">Hden_1311</name>
</gene>
<dbReference type="InterPro" id="IPR047111">
    <property type="entry name" value="YbaP-like"/>
</dbReference>
<dbReference type="STRING" id="582899.Hden_1311"/>
<evidence type="ECO:0000313" key="1">
    <source>
        <dbReference type="EMBL" id="ADJ23123.1"/>
    </source>
</evidence>
<dbReference type="PANTHER" id="PTHR40590">
    <property type="entry name" value="CYTOPLASMIC PROTEIN-RELATED"/>
    <property type="match status" value="1"/>
</dbReference>
<dbReference type="eggNOG" id="COG3735">
    <property type="taxonomic scope" value="Bacteria"/>
</dbReference>
<proteinExistence type="predicted"/>
<dbReference type="InterPro" id="IPR002816">
    <property type="entry name" value="TraB/PrgY/GumN_fam"/>
</dbReference>
<dbReference type="PANTHER" id="PTHR40590:SF1">
    <property type="entry name" value="CYTOPLASMIC PROTEIN"/>
    <property type="match status" value="1"/>
</dbReference>
<organism evidence="1 2">
    <name type="scientific">Hyphomicrobium denitrificans (strain ATCC 51888 / DSM 1869 / NCIMB 11706 / TK 0415)</name>
    <dbReference type="NCBI Taxonomy" id="582899"/>
    <lineage>
        <taxon>Bacteria</taxon>
        <taxon>Pseudomonadati</taxon>
        <taxon>Pseudomonadota</taxon>
        <taxon>Alphaproteobacteria</taxon>
        <taxon>Hyphomicrobiales</taxon>
        <taxon>Hyphomicrobiaceae</taxon>
        <taxon>Hyphomicrobium</taxon>
    </lineage>
</organism>
<dbReference type="RefSeq" id="WP_013215338.1">
    <property type="nucleotide sequence ID" value="NC_014313.1"/>
</dbReference>
<protein>
    <submittedName>
        <fullName evidence="1">GumN family protein</fullName>
    </submittedName>
</protein>
<evidence type="ECO:0000313" key="2">
    <source>
        <dbReference type="Proteomes" id="UP000002033"/>
    </source>
</evidence>
<name>D8JWL0_HYPDA</name>
<dbReference type="CDD" id="cd14789">
    <property type="entry name" value="Tiki"/>
    <property type="match status" value="1"/>
</dbReference>
<dbReference type="AlphaFoldDB" id="D8JWL0"/>
<accession>D8JWL0</accession>
<keyword evidence="2" id="KW-1185">Reference proteome</keyword>
<sequence>MTTNFGFSATSKDADETPCVPTSVLYEIDHRDRGKLEKILNDASRVANSEAVLWRIDKSGTPASFLFGTVHVIDKNLQSLSQATLAAIDSSKVVAVEAAETSRSSLTNAMAQAQPLMVSRDRELQRILADDEMAVVEKVLADAGYPPQLALGLKPWAVTMFLADSRCQRQLQDLGMKPIDTLVIERAQASGTRIVGLETTFEQYSSLASIPSDLQATWLKASIELHPRVDDVTQTMSELYRFRRMDAAWTLTRELAPNAGLDDATLASLREELVSKRNERMIERALPLLDQGSVFIAVGAMHHLGPHGLVALLRERGFAVTAIE</sequence>
<dbReference type="EMBL" id="CP002083">
    <property type="protein sequence ID" value="ADJ23123.1"/>
    <property type="molecule type" value="Genomic_DNA"/>
</dbReference>
<reference evidence="2" key="1">
    <citation type="journal article" date="2011" name="J. Bacteriol.">
        <title>Genome sequences of eight morphologically diverse alphaproteobacteria.</title>
        <authorList>
            <consortium name="US DOE Joint Genome Institute"/>
            <person name="Brown P.J."/>
            <person name="Kysela D.T."/>
            <person name="Buechlein A."/>
            <person name="Hemmerich C."/>
            <person name="Brun Y.V."/>
        </authorList>
    </citation>
    <scope>NUCLEOTIDE SEQUENCE [LARGE SCALE GENOMIC DNA]</scope>
    <source>
        <strain evidence="2">ATCC 51888 / DSM 1869 / NCIB 11706 / TK 0415</strain>
    </source>
</reference>
<dbReference type="Proteomes" id="UP000002033">
    <property type="component" value="Chromosome"/>
</dbReference>
<dbReference type="KEGG" id="hdn:Hden_1311"/>
<dbReference type="HOGENOM" id="CLU_057525_1_0_5"/>